<name>A0AAV8WVF2_9CUCU</name>
<proteinExistence type="inferred from homology"/>
<evidence type="ECO:0000313" key="8">
    <source>
        <dbReference type="Proteomes" id="UP001162156"/>
    </source>
</evidence>
<keyword evidence="8" id="KW-1185">Reference proteome</keyword>
<sequence>MHTDLSPHLHSEKCNELIKLLQQCHKENPFARLLGKCNSEDHKMTKCLKEERLARRKNNYEKSLQTKAKLKQLFKEEREHSQSSNS</sequence>
<evidence type="ECO:0000256" key="2">
    <source>
        <dbReference type="ARBA" id="ARBA00007347"/>
    </source>
</evidence>
<evidence type="ECO:0000313" key="7">
    <source>
        <dbReference type="EMBL" id="KAJ8930424.1"/>
    </source>
</evidence>
<reference evidence="7" key="1">
    <citation type="journal article" date="2023" name="Insect Mol. Biol.">
        <title>Genome sequencing provides insights into the evolution of gene families encoding plant cell wall-degrading enzymes in longhorned beetles.</title>
        <authorList>
            <person name="Shin N.R."/>
            <person name="Okamura Y."/>
            <person name="Kirsch R."/>
            <person name="Pauchet Y."/>
        </authorList>
    </citation>
    <scope>NUCLEOTIDE SEQUENCE</scope>
    <source>
        <strain evidence="7">RBIC_L_NR</strain>
    </source>
</reference>
<accession>A0AAV8WVF2</accession>
<organism evidence="7 8">
    <name type="scientific">Rhamnusium bicolor</name>
    <dbReference type="NCBI Taxonomy" id="1586634"/>
    <lineage>
        <taxon>Eukaryota</taxon>
        <taxon>Metazoa</taxon>
        <taxon>Ecdysozoa</taxon>
        <taxon>Arthropoda</taxon>
        <taxon>Hexapoda</taxon>
        <taxon>Insecta</taxon>
        <taxon>Pterygota</taxon>
        <taxon>Neoptera</taxon>
        <taxon>Endopterygota</taxon>
        <taxon>Coleoptera</taxon>
        <taxon>Polyphaga</taxon>
        <taxon>Cucujiformia</taxon>
        <taxon>Chrysomeloidea</taxon>
        <taxon>Cerambycidae</taxon>
        <taxon>Lepturinae</taxon>
        <taxon>Rhagiini</taxon>
        <taxon>Rhamnusium</taxon>
    </lineage>
</organism>
<protein>
    <recommendedName>
        <fullName evidence="5">COX assembly mitochondrial protein</fullName>
    </recommendedName>
</protein>
<dbReference type="PANTHER" id="PTHR22977">
    <property type="entry name" value="COX ASSEMBLY MITOCHONDRIAL PROTEIN"/>
    <property type="match status" value="1"/>
</dbReference>
<evidence type="ECO:0000256" key="3">
    <source>
        <dbReference type="ARBA" id="ARBA00023128"/>
    </source>
</evidence>
<feature type="region of interest" description="Disordered" evidence="6">
    <location>
        <begin position="55"/>
        <end position="86"/>
    </location>
</feature>
<evidence type="ECO:0000256" key="1">
    <source>
        <dbReference type="ARBA" id="ARBA00004173"/>
    </source>
</evidence>
<dbReference type="Pfam" id="PF08583">
    <property type="entry name" value="Cmc1"/>
    <property type="match status" value="1"/>
</dbReference>
<keyword evidence="4" id="KW-1015">Disulfide bond</keyword>
<gene>
    <name evidence="7" type="ORF">NQ314_016750</name>
</gene>
<dbReference type="EMBL" id="JANEYF010004667">
    <property type="protein sequence ID" value="KAJ8930424.1"/>
    <property type="molecule type" value="Genomic_DNA"/>
</dbReference>
<dbReference type="Proteomes" id="UP001162156">
    <property type="component" value="Unassembled WGS sequence"/>
</dbReference>
<dbReference type="InterPro" id="IPR013892">
    <property type="entry name" value="Cyt_c_biogenesis_Cmc1-like"/>
</dbReference>
<dbReference type="PANTHER" id="PTHR22977:SF1">
    <property type="entry name" value="COX ASSEMBLY MITOCHONDRIAL PROTEIN 2 HOMOLOG"/>
    <property type="match status" value="1"/>
</dbReference>
<dbReference type="GO" id="GO:0005739">
    <property type="term" value="C:mitochondrion"/>
    <property type="evidence" value="ECO:0007669"/>
    <property type="project" value="UniProtKB-SubCell"/>
</dbReference>
<feature type="compositionally biased region" description="Basic and acidic residues" evidence="6">
    <location>
        <begin position="73"/>
        <end position="86"/>
    </location>
</feature>
<comment type="similarity">
    <text evidence="2 5">Belongs to the CMC family.</text>
</comment>
<dbReference type="AlphaFoldDB" id="A0AAV8WVF2"/>
<evidence type="ECO:0000256" key="5">
    <source>
        <dbReference type="RuleBase" id="RU364104"/>
    </source>
</evidence>
<evidence type="ECO:0000256" key="4">
    <source>
        <dbReference type="ARBA" id="ARBA00023157"/>
    </source>
</evidence>
<comment type="subcellular location">
    <subcellularLocation>
        <location evidence="1 5">Mitochondrion</location>
    </subcellularLocation>
</comment>
<comment type="caution">
    <text evidence="7">The sequence shown here is derived from an EMBL/GenBank/DDBJ whole genome shotgun (WGS) entry which is preliminary data.</text>
</comment>
<dbReference type="PROSITE" id="PS51808">
    <property type="entry name" value="CHCH"/>
    <property type="match status" value="1"/>
</dbReference>
<keyword evidence="3 5" id="KW-0496">Mitochondrion</keyword>
<evidence type="ECO:0000256" key="6">
    <source>
        <dbReference type="SAM" id="MobiDB-lite"/>
    </source>
</evidence>